<dbReference type="RefSeq" id="WP_085493297.1">
    <property type="nucleotide sequence ID" value="NZ_FXAZ01000001.1"/>
</dbReference>
<feature type="domain" description="Plastocyanin-like" evidence="2">
    <location>
        <begin position="40"/>
        <end position="142"/>
    </location>
</feature>
<evidence type="ECO:0000259" key="1">
    <source>
        <dbReference type="Pfam" id="PF07731"/>
    </source>
</evidence>
<dbReference type="STRING" id="1852522.SAMN06295960_1118"/>
<dbReference type="GO" id="GO:0005507">
    <property type="term" value="F:copper ion binding"/>
    <property type="evidence" value="ECO:0007669"/>
    <property type="project" value="InterPro"/>
</dbReference>
<dbReference type="CDD" id="cd04202">
    <property type="entry name" value="CuRO_D2_2dMcoN_like"/>
    <property type="match status" value="1"/>
</dbReference>
<dbReference type="Pfam" id="PF07732">
    <property type="entry name" value="Cu-oxidase_3"/>
    <property type="match status" value="1"/>
</dbReference>
<reference evidence="3 4" key="1">
    <citation type="submission" date="2017-04" db="EMBL/GenBank/DDBJ databases">
        <authorList>
            <person name="Afonso C.L."/>
            <person name="Miller P.J."/>
            <person name="Scott M.A."/>
            <person name="Spackman E."/>
            <person name="Goraichik I."/>
            <person name="Dimitrov K.M."/>
            <person name="Suarez D.L."/>
            <person name="Swayne D.E."/>
        </authorList>
    </citation>
    <scope>NUCLEOTIDE SEQUENCE [LARGE SCALE GENOMIC DNA]</scope>
    <source>
        <strain evidence="3 4">11</strain>
    </source>
</reference>
<dbReference type="InterPro" id="IPR045087">
    <property type="entry name" value="Cu-oxidase_fam"/>
</dbReference>
<dbReference type="Pfam" id="PF07731">
    <property type="entry name" value="Cu-oxidase_2"/>
    <property type="match status" value="1"/>
</dbReference>
<dbReference type="AlphaFoldDB" id="A0A1X7J293"/>
<protein>
    <submittedName>
        <fullName evidence="3">Multicopper oxidase</fullName>
    </submittedName>
</protein>
<dbReference type="Gene3D" id="2.60.40.420">
    <property type="entry name" value="Cupredoxins - blue copper proteins"/>
    <property type="match status" value="2"/>
</dbReference>
<accession>A0A1X7J293</accession>
<name>A0A1X7J293_9BACL</name>
<evidence type="ECO:0000313" key="3">
    <source>
        <dbReference type="EMBL" id="SMG21585.1"/>
    </source>
</evidence>
<evidence type="ECO:0000259" key="2">
    <source>
        <dbReference type="Pfam" id="PF07732"/>
    </source>
</evidence>
<gene>
    <name evidence="3" type="ORF">SAMN06295960_1118</name>
</gene>
<dbReference type="PANTHER" id="PTHR11709">
    <property type="entry name" value="MULTI-COPPER OXIDASE"/>
    <property type="match status" value="1"/>
</dbReference>
<dbReference type="InterPro" id="IPR011706">
    <property type="entry name" value="Cu-oxidase_C"/>
</dbReference>
<keyword evidence="4" id="KW-1185">Reference proteome</keyword>
<organism evidence="3 4">
    <name type="scientific">Paenibacillus aquistagni</name>
    <dbReference type="NCBI Taxonomy" id="1852522"/>
    <lineage>
        <taxon>Bacteria</taxon>
        <taxon>Bacillati</taxon>
        <taxon>Bacillota</taxon>
        <taxon>Bacilli</taxon>
        <taxon>Bacillales</taxon>
        <taxon>Paenibacillaceae</taxon>
        <taxon>Paenibacillus</taxon>
    </lineage>
</organism>
<dbReference type="SUPFAM" id="SSF49503">
    <property type="entry name" value="Cupredoxins"/>
    <property type="match status" value="2"/>
</dbReference>
<dbReference type="Proteomes" id="UP000193834">
    <property type="component" value="Unassembled WGS sequence"/>
</dbReference>
<evidence type="ECO:0000313" key="4">
    <source>
        <dbReference type="Proteomes" id="UP000193834"/>
    </source>
</evidence>
<dbReference type="EMBL" id="FXAZ01000001">
    <property type="protein sequence ID" value="SMG21585.1"/>
    <property type="molecule type" value="Genomic_DNA"/>
</dbReference>
<sequence length="302" mass="34157">MVTTPDVPTLPYVLRQGIKYFELVAEPVRQQILPGLFIHGWGYNGTIPGPTILVKPGDDVCIRVYNRLEVPTSVHWHGLDVPNVMDGVPEIEPSPRIDPHHYFDYQFRITNGPGTHMYHTHFQSVIQEMMGLGGGFIILDPSDCEGYIQRDYFFMLQEFHVKNLPKGELHPGIYDIDPLSDRLNFFTMNGRCFPFTTPMEVDTGERIKIRLGNIGMMAHPMHLHGHQFIITASDGNPIPAAARLKKNTLLVATGETYDIEFVANNCGIWPFHCHVPHHMSNNFTPPTGGMFTTVRYRQCSGS</sequence>
<dbReference type="GO" id="GO:0016491">
    <property type="term" value="F:oxidoreductase activity"/>
    <property type="evidence" value="ECO:0007669"/>
    <property type="project" value="InterPro"/>
</dbReference>
<dbReference type="InterPro" id="IPR011707">
    <property type="entry name" value="Cu-oxidase-like_N"/>
</dbReference>
<dbReference type="OrthoDB" id="9757546at2"/>
<feature type="domain" description="Plastocyanin-like" evidence="1">
    <location>
        <begin position="183"/>
        <end position="282"/>
    </location>
</feature>
<proteinExistence type="predicted"/>
<dbReference type="InterPro" id="IPR008972">
    <property type="entry name" value="Cupredoxin"/>
</dbReference>